<proteinExistence type="predicted"/>
<evidence type="ECO:0000313" key="2">
    <source>
        <dbReference type="Proteomes" id="UP001140096"/>
    </source>
</evidence>
<keyword evidence="2" id="KW-1185">Reference proteome</keyword>
<reference evidence="1" key="1">
    <citation type="submission" date="2022-07" db="EMBL/GenBank/DDBJ databases">
        <title>Phylogenomic reconstructions and comparative analyses of Kickxellomycotina fungi.</title>
        <authorList>
            <person name="Reynolds N.K."/>
            <person name="Stajich J.E."/>
            <person name="Barry K."/>
            <person name="Grigoriev I.V."/>
            <person name="Crous P."/>
            <person name="Smith M.E."/>
        </authorList>
    </citation>
    <scope>NUCLEOTIDE SEQUENCE</scope>
    <source>
        <strain evidence="1">CBS 102833</strain>
    </source>
</reference>
<evidence type="ECO:0000313" key="1">
    <source>
        <dbReference type="EMBL" id="KAJ2811342.1"/>
    </source>
</evidence>
<dbReference type="Proteomes" id="UP001140096">
    <property type="component" value="Unassembled WGS sequence"/>
</dbReference>
<comment type="caution">
    <text evidence="1">The sequence shown here is derived from an EMBL/GenBank/DDBJ whole genome shotgun (WGS) entry which is preliminary data.</text>
</comment>
<organism evidence="1 2">
    <name type="scientific">Coemansia furcata</name>
    <dbReference type="NCBI Taxonomy" id="417177"/>
    <lineage>
        <taxon>Eukaryota</taxon>
        <taxon>Fungi</taxon>
        <taxon>Fungi incertae sedis</taxon>
        <taxon>Zoopagomycota</taxon>
        <taxon>Kickxellomycotina</taxon>
        <taxon>Kickxellomycetes</taxon>
        <taxon>Kickxellales</taxon>
        <taxon>Kickxellaceae</taxon>
        <taxon>Coemansia</taxon>
    </lineage>
</organism>
<sequence length="776" mass="84074">MTSFNLATTPVLETVRLVSAYLDEVTGCSRALDLQAREPGVHERQTSLTLFHARSVPTIDLETYLSRIVKYCPCQSEVFLSLIVYMQQMIDRCARRRLPFTVDAFSIHRLVITGVAIASKWFSDVFFTNSRYAKVGGLSVAELNNLELQFLSIIDFDLGIQPEVLQAIGSDLFAGKLPWLANADVPHFAPAAHTTPYSARRPAHVVAPYTRHPLPANATLTQQQRALRHMSYPGPDGAYYSNPCTTMYNSYYDISTQLARKQQPRPNNTAQPHLSSGSTLVSPSPRDSAEAQTVDIVHSHVNDNTCLRISDQRFSANRRETPAYVKLLAISNTYGYMVAGTPTGLSVFMTADAEAELAKGESRGTNTAVSLSARKEIDLSRFGKPTHVGISADELQVLVATITGKLLVFSADSLLHSDGDAAPSRSINVGEEVRDMRVNPQDLPTVVAVLTLDGDVLIADFTNGSLKKIVSSGGTPITSICWSRKGKQIVCGDTSATLTQRLPTDGTIKRTIKAQVDDGNIEDGSAILAVDWIDTYTFFAVYGLVPDGAFTPGNGGGGDGSNDKDDGFDQNMTSAYVITQASKQAPMQWLCVEDPCSSMMCPTRYPGFHIASISDWGTSAQNILIMAGTSSDATMTIGQAATSDLAARDVDSSPELKWAMWDIDGAMAVMPLSAIGTDYNDSADTYPIGMAVDYTCKRDLPPVIDDGDRVMPVPVLWVLNTDACLLGYHVYNTYEMKRNTRCSLMVNQVKPLPGAPGSESTPQPAAIEPPKTAPFG</sequence>
<accession>A0ACC1LLF0</accession>
<protein>
    <submittedName>
        <fullName evidence="1">Cyclin-like protein interacting with PHO85</fullName>
    </submittedName>
</protein>
<dbReference type="EMBL" id="JANBUP010000465">
    <property type="protein sequence ID" value="KAJ2811342.1"/>
    <property type="molecule type" value="Genomic_DNA"/>
</dbReference>
<gene>
    <name evidence="1" type="primary">PCL7_1</name>
    <name evidence="1" type="ORF">H4S07_002123</name>
</gene>
<name>A0ACC1LLF0_9FUNG</name>
<feature type="non-terminal residue" evidence="1">
    <location>
        <position position="776"/>
    </location>
</feature>